<gene>
    <name evidence="1" type="ORF">A4S02_10410</name>
</gene>
<evidence type="ECO:0000313" key="2">
    <source>
        <dbReference type="Proteomes" id="UP000175973"/>
    </source>
</evidence>
<dbReference type="RefSeq" id="WP_070323714.1">
    <property type="nucleotide sequence ID" value="NZ_CP015164.1"/>
</dbReference>
<dbReference type="EMBL" id="CP015164">
    <property type="protein sequence ID" value="AOW47104.1"/>
    <property type="molecule type" value="Genomic_DNA"/>
</dbReference>
<keyword evidence="2" id="KW-1185">Reference proteome</keyword>
<protein>
    <submittedName>
        <fullName evidence="1">Uncharacterized protein</fullName>
    </submittedName>
</protein>
<dbReference type="Proteomes" id="UP000175973">
    <property type="component" value="Chromosome"/>
</dbReference>
<evidence type="ECO:0000313" key="1">
    <source>
        <dbReference type="EMBL" id="AOW47104.1"/>
    </source>
</evidence>
<accession>A0A1D8QXS7</accession>
<proteinExistence type="predicted"/>
<name>A0A1D8QXS7_9PROT</name>
<dbReference type="AlphaFoldDB" id="A0A1D8QXS7"/>
<organism evidence="1 2">
    <name type="scientific">Acetobacter ascendens</name>
    <dbReference type="NCBI Taxonomy" id="481146"/>
    <lineage>
        <taxon>Bacteria</taxon>
        <taxon>Pseudomonadati</taxon>
        <taxon>Pseudomonadota</taxon>
        <taxon>Alphaproteobacteria</taxon>
        <taxon>Acetobacterales</taxon>
        <taxon>Acetobacteraceae</taxon>
        <taxon>Acetobacter</taxon>
    </lineage>
</organism>
<dbReference type="KEGG" id="aasc:A4S02_10410"/>
<reference evidence="2" key="1">
    <citation type="submission" date="2016-04" db="EMBL/GenBank/DDBJ databases">
        <authorList>
            <person name="Jeon C.O."/>
            <person name="Cho G.Y."/>
            <person name="Jeong H.I."/>
            <person name="Kim K.H."/>
        </authorList>
    </citation>
    <scope>NUCLEOTIDE SEQUENCE [LARGE SCALE GENOMIC DNA]</scope>
    <source>
        <strain evidence="2">LMG 1590</strain>
    </source>
</reference>
<sequence length="116" mass="12890">MGTTIMTTAIAANSTSQINPQPMNGELRILDIDLGKRLGFAKPVKIRELIKRHLSSLEQMGTVPTVGTVKRGQDATEYYLNRKQAIFITAKSETAEATDITIDADFSHLRQFRVIL</sequence>